<gene>
    <name evidence="3" type="ORF">O4U47_17980</name>
</gene>
<dbReference type="Proteomes" id="UP001165685">
    <property type="component" value="Unassembled WGS sequence"/>
</dbReference>
<name>A0ABT4TNZ8_9ACTN</name>
<dbReference type="EMBL" id="JAQFWP010000034">
    <property type="protein sequence ID" value="MDA2806407.1"/>
    <property type="molecule type" value="Genomic_DNA"/>
</dbReference>
<sequence>MFEFARKSAKAVLVAAGAAGFAALGAGAASAAPVAAPQALTPLTDAAPLMASAALAPVTAPLAAGEVPEMARTAPAPDTRNLILAGSDASGAGGAVGKGMTALDGAVDQATGQKPAAAQRQSAPVGGPLAGNPAAGLNGTVHSTVNRVLNGNGALKPLRAHQSAPLAGNPVPGLNGKAHSTTNRVLNTGKKQLKPLRAHQSAPLAGNPAAGHPAKSLNGLVHGTVNSTPKGNPAPGAGPAVRGVADTVSDMVVVAEQDDPRTLTSAEQGASGDLVGGVADRAGGAVGTVLPNTSEELTAMAEEPPVTVDRGGVADTVGGVSDTASTDELPAPRSLSAESLPTDAVTEGGLPTDALPTDALPGDTLNTDVAEGLSVGPELPAPGGVQEAPLG</sequence>
<evidence type="ECO:0008006" key="5">
    <source>
        <dbReference type="Google" id="ProtNLM"/>
    </source>
</evidence>
<feature type="region of interest" description="Disordered" evidence="1">
    <location>
        <begin position="308"/>
        <end position="391"/>
    </location>
</feature>
<protein>
    <recommendedName>
        <fullName evidence="5">ATP-binding protein</fullName>
    </recommendedName>
</protein>
<comment type="caution">
    <text evidence="3">The sequence shown here is derived from an EMBL/GenBank/DDBJ whole genome shotgun (WGS) entry which is preliminary data.</text>
</comment>
<feature type="signal peptide" evidence="2">
    <location>
        <begin position="1"/>
        <end position="31"/>
    </location>
</feature>
<reference evidence="3" key="1">
    <citation type="submission" date="2023-01" db="EMBL/GenBank/DDBJ databases">
        <title>Draft genome sequence of Nocardiopsis sp. LSu2-4 isolated from halophytes.</title>
        <authorList>
            <person name="Duangmal K."/>
            <person name="Chantavorakit T."/>
        </authorList>
    </citation>
    <scope>NUCLEOTIDE SEQUENCE</scope>
    <source>
        <strain evidence="3">LSu2-4</strain>
    </source>
</reference>
<keyword evidence="2" id="KW-0732">Signal</keyword>
<evidence type="ECO:0000313" key="4">
    <source>
        <dbReference type="Proteomes" id="UP001165685"/>
    </source>
</evidence>
<feature type="chain" id="PRO_5045879283" description="ATP-binding protein" evidence="2">
    <location>
        <begin position="32"/>
        <end position="391"/>
    </location>
</feature>
<keyword evidence="4" id="KW-1185">Reference proteome</keyword>
<dbReference type="RefSeq" id="WP_270679047.1">
    <property type="nucleotide sequence ID" value="NZ_JAQFWP010000034.1"/>
</dbReference>
<evidence type="ECO:0000313" key="3">
    <source>
        <dbReference type="EMBL" id="MDA2806407.1"/>
    </source>
</evidence>
<evidence type="ECO:0000256" key="1">
    <source>
        <dbReference type="SAM" id="MobiDB-lite"/>
    </source>
</evidence>
<accession>A0ABT4TNZ8</accession>
<proteinExistence type="predicted"/>
<organism evidence="3 4">
    <name type="scientific">Nocardiopsis suaedae</name>
    <dbReference type="NCBI Taxonomy" id="3018444"/>
    <lineage>
        <taxon>Bacteria</taxon>
        <taxon>Bacillati</taxon>
        <taxon>Actinomycetota</taxon>
        <taxon>Actinomycetes</taxon>
        <taxon>Streptosporangiales</taxon>
        <taxon>Nocardiopsidaceae</taxon>
        <taxon>Nocardiopsis</taxon>
    </lineage>
</organism>
<evidence type="ECO:0000256" key="2">
    <source>
        <dbReference type="SAM" id="SignalP"/>
    </source>
</evidence>